<evidence type="ECO:0000256" key="2">
    <source>
        <dbReference type="SAM" id="Phobius"/>
    </source>
</evidence>
<keyword evidence="2" id="KW-0472">Membrane</keyword>
<gene>
    <name evidence="3" type="ORF">DBRI00130_LOCUS23893</name>
</gene>
<evidence type="ECO:0000313" key="3">
    <source>
        <dbReference type="EMBL" id="CAE4624321.1"/>
    </source>
</evidence>
<feature type="coiled-coil region" evidence="1">
    <location>
        <begin position="92"/>
        <end position="143"/>
    </location>
</feature>
<reference evidence="3" key="1">
    <citation type="submission" date="2021-01" db="EMBL/GenBank/DDBJ databases">
        <authorList>
            <person name="Corre E."/>
            <person name="Pelletier E."/>
            <person name="Niang G."/>
            <person name="Scheremetjew M."/>
            <person name="Finn R."/>
            <person name="Kale V."/>
            <person name="Holt S."/>
            <person name="Cochrane G."/>
            <person name="Meng A."/>
            <person name="Brown T."/>
            <person name="Cohen L."/>
        </authorList>
    </citation>
    <scope>NUCLEOTIDE SEQUENCE</scope>
    <source>
        <strain evidence="3">GSO104</strain>
    </source>
</reference>
<keyword evidence="2" id="KW-1133">Transmembrane helix</keyword>
<name>A0A7S4VWW1_9STRA</name>
<feature type="transmembrane region" description="Helical" evidence="2">
    <location>
        <begin position="43"/>
        <end position="60"/>
    </location>
</feature>
<accession>A0A7S4VWW1</accession>
<evidence type="ECO:0000256" key="1">
    <source>
        <dbReference type="SAM" id="Coils"/>
    </source>
</evidence>
<protein>
    <submittedName>
        <fullName evidence="3">Uncharacterized protein</fullName>
    </submittedName>
</protein>
<proteinExistence type="predicted"/>
<sequence>MASAKEEEELLKYFNKGSAVSRDIGDEKRDVQDNNAGVDWQEVIFNSLAVLGVLSALLASAIEDSFIVSFVGVICMIAAPAAAIKEIKLSDMESLRELMRRMKGEVKRIKNGNKKLEKENDELEKTIESLQEIEDSFEKIAEKQGQNVDTMVKLVEEFKKVQKEIEASIEAQIVQDLITAITTADKDGDFDVDDKEIAQLILRLDTMEGFELNEKLFREKWKKTDKSLSSILEIVQNLMDANVPEEENIFNIRAEHLLPRELRGL</sequence>
<feature type="transmembrane region" description="Helical" evidence="2">
    <location>
        <begin position="66"/>
        <end position="84"/>
    </location>
</feature>
<keyword evidence="2" id="KW-0812">Transmembrane</keyword>
<dbReference type="AlphaFoldDB" id="A0A7S4VWW1"/>
<keyword evidence="1" id="KW-0175">Coiled coil</keyword>
<dbReference type="EMBL" id="HBNS01030439">
    <property type="protein sequence ID" value="CAE4624321.1"/>
    <property type="molecule type" value="Transcribed_RNA"/>
</dbReference>
<organism evidence="3">
    <name type="scientific">Ditylum brightwellii</name>
    <dbReference type="NCBI Taxonomy" id="49249"/>
    <lineage>
        <taxon>Eukaryota</taxon>
        <taxon>Sar</taxon>
        <taxon>Stramenopiles</taxon>
        <taxon>Ochrophyta</taxon>
        <taxon>Bacillariophyta</taxon>
        <taxon>Mediophyceae</taxon>
        <taxon>Lithodesmiophycidae</taxon>
        <taxon>Lithodesmiales</taxon>
        <taxon>Lithodesmiaceae</taxon>
        <taxon>Ditylum</taxon>
    </lineage>
</organism>